<dbReference type="Pfam" id="PF13302">
    <property type="entry name" value="Acetyltransf_3"/>
    <property type="match status" value="1"/>
</dbReference>
<dbReference type="InterPro" id="IPR051531">
    <property type="entry name" value="N-acetyltransferase"/>
</dbReference>
<sequence>MQIIESERLIIREWYDKDYSSFIAMNADIQVMEYFPAPLDEKETLAMIARIHAHIQQHGFGLWAAELKETKAFIGFIGLNTPSFSSHFTPCVEIGWRLALPFWGKGLATEGAKALLAYGFKQLGLKEIVSFTTLKNVRSQRVMQKIGMSCDERDNFCHPNLPLEHPLSLHVLYRITSKNTDGFTESRK</sequence>
<proteinExistence type="predicted"/>
<accession>A0A222P132</accession>
<dbReference type="PROSITE" id="PS51186">
    <property type="entry name" value="GNAT"/>
    <property type="match status" value="1"/>
</dbReference>
<evidence type="ECO:0000313" key="3">
    <source>
        <dbReference type="Proteomes" id="UP000201728"/>
    </source>
</evidence>
<dbReference type="InterPro" id="IPR016181">
    <property type="entry name" value="Acyl_CoA_acyltransferase"/>
</dbReference>
<dbReference type="InterPro" id="IPR000182">
    <property type="entry name" value="GNAT_dom"/>
</dbReference>
<dbReference type="RefSeq" id="WP_094090587.1">
    <property type="nucleotide sequence ID" value="NZ_CP016397.1"/>
</dbReference>
<gene>
    <name evidence="2" type="ORF">clem_04905</name>
</gene>
<evidence type="ECO:0000313" key="2">
    <source>
        <dbReference type="EMBL" id="ASQ45539.1"/>
    </source>
</evidence>
<keyword evidence="3" id="KW-1185">Reference proteome</keyword>
<dbReference type="PANTHER" id="PTHR43792">
    <property type="entry name" value="GNAT FAMILY, PUTATIVE (AFU_ORTHOLOGUE AFUA_3G00765)-RELATED-RELATED"/>
    <property type="match status" value="1"/>
</dbReference>
<protein>
    <recommendedName>
        <fullName evidence="1">N-acetyltransferase domain-containing protein</fullName>
    </recommendedName>
</protein>
<feature type="domain" description="N-acetyltransferase" evidence="1">
    <location>
        <begin position="9"/>
        <end position="168"/>
    </location>
</feature>
<dbReference type="KEGG" id="lcd:clem_04905"/>
<name>A0A222P132_9GAMM</name>
<dbReference type="GO" id="GO:0016747">
    <property type="term" value="F:acyltransferase activity, transferring groups other than amino-acyl groups"/>
    <property type="evidence" value="ECO:0007669"/>
    <property type="project" value="InterPro"/>
</dbReference>
<dbReference type="EMBL" id="CP016397">
    <property type="protein sequence ID" value="ASQ45539.1"/>
    <property type="molecule type" value="Genomic_DNA"/>
</dbReference>
<dbReference type="Gene3D" id="3.40.630.30">
    <property type="match status" value="1"/>
</dbReference>
<dbReference type="PANTHER" id="PTHR43792:SF1">
    <property type="entry name" value="N-ACETYLTRANSFERASE DOMAIN-CONTAINING PROTEIN"/>
    <property type="match status" value="1"/>
</dbReference>
<dbReference type="OrthoDB" id="9801656at2"/>
<dbReference type="AlphaFoldDB" id="A0A222P132"/>
<organism evidence="2 3">
    <name type="scientific">Legionella clemsonensis</name>
    <dbReference type="NCBI Taxonomy" id="1867846"/>
    <lineage>
        <taxon>Bacteria</taxon>
        <taxon>Pseudomonadati</taxon>
        <taxon>Pseudomonadota</taxon>
        <taxon>Gammaproteobacteria</taxon>
        <taxon>Legionellales</taxon>
        <taxon>Legionellaceae</taxon>
        <taxon>Legionella</taxon>
    </lineage>
</organism>
<evidence type="ECO:0000259" key="1">
    <source>
        <dbReference type="PROSITE" id="PS51186"/>
    </source>
</evidence>
<dbReference type="Proteomes" id="UP000201728">
    <property type="component" value="Chromosome"/>
</dbReference>
<dbReference type="SUPFAM" id="SSF55729">
    <property type="entry name" value="Acyl-CoA N-acyltransferases (Nat)"/>
    <property type="match status" value="1"/>
</dbReference>
<reference evidence="3" key="1">
    <citation type="submission" date="2016-07" db="EMBL/GenBank/DDBJ databases">
        <authorList>
            <person name="Florea S."/>
            <person name="Webb J.S."/>
            <person name="Jaromczyk J."/>
            <person name="Schardl C.L."/>
        </authorList>
    </citation>
    <scope>NUCLEOTIDE SEQUENCE [LARGE SCALE GENOMIC DNA]</scope>
    <source>
        <strain evidence="3">CDC-D5610</strain>
    </source>
</reference>